<evidence type="ECO:0000313" key="1">
    <source>
        <dbReference type="EMBL" id="KAL2840956.1"/>
    </source>
</evidence>
<dbReference type="Proteomes" id="UP001610444">
    <property type="component" value="Unassembled WGS sequence"/>
</dbReference>
<comment type="caution">
    <text evidence="1">The sequence shown here is derived from an EMBL/GenBank/DDBJ whole genome shotgun (WGS) entry which is preliminary data.</text>
</comment>
<proteinExistence type="predicted"/>
<keyword evidence="2" id="KW-1185">Reference proteome</keyword>
<dbReference type="EMBL" id="JBFXLR010000061">
    <property type="protein sequence ID" value="KAL2840956.1"/>
    <property type="molecule type" value="Genomic_DNA"/>
</dbReference>
<gene>
    <name evidence="1" type="ORF">BJX68DRAFT_246155</name>
</gene>
<organism evidence="1 2">
    <name type="scientific">Aspergillus pseudodeflectus</name>
    <dbReference type="NCBI Taxonomy" id="176178"/>
    <lineage>
        <taxon>Eukaryota</taxon>
        <taxon>Fungi</taxon>
        <taxon>Dikarya</taxon>
        <taxon>Ascomycota</taxon>
        <taxon>Pezizomycotina</taxon>
        <taxon>Eurotiomycetes</taxon>
        <taxon>Eurotiomycetidae</taxon>
        <taxon>Eurotiales</taxon>
        <taxon>Aspergillaceae</taxon>
        <taxon>Aspergillus</taxon>
        <taxon>Aspergillus subgen. Nidulantes</taxon>
    </lineage>
</organism>
<name>A0ABR4JM89_9EURO</name>
<protein>
    <submittedName>
        <fullName evidence="1">Uncharacterized protein</fullName>
    </submittedName>
</protein>
<accession>A0ABR4JM89</accession>
<sequence length="51" mass="5836">MEDDDCRGCERLAFVFLSFAQMFDTVRSMPFLFLLTDGIEPQAKRMAAVQS</sequence>
<dbReference type="GeneID" id="98156772"/>
<dbReference type="RefSeq" id="XP_070894338.1">
    <property type="nucleotide sequence ID" value="XM_071041608.1"/>
</dbReference>
<evidence type="ECO:0000313" key="2">
    <source>
        <dbReference type="Proteomes" id="UP001610444"/>
    </source>
</evidence>
<reference evidence="1 2" key="1">
    <citation type="submission" date="2024-07" db="EMBL/GenBank/DDBJ databases">
        <title>Section-level genome sequencing and comparative genomics of Aspergillus sections Usti and Cavernicolus.</title>
        <authorList>
            <consortium name="Lawrence Berkeley National Laboratory"/>
            <person name="Nybo J.L."/>
            <person name="Vesth T.C."/>
            <person name="Theobald S."/>
            <person name="Frisvad J.C."/>
            <person name="Larsen T.O."/>
            <person name="Kjaerboelling I."/>
            <person name="Rothschild-Mancinelli K."/>
            <person name="Lyhne E.K."/>
            <person name="Kogle M.E."/>
            <person name="Barry K."/>
            <person name="Clum A."/>
            <person name="Na H."/>
            <person name="Ledsgaard L."/>
            <person name="Lin J."/>
            <person name="Lipzen A."/>
            <person name="Kuo A."/>
            <person name="Riley R."/>
            <person name="Mondo S."/>
            <person name="LaButti K."/>
            <person name="Haridas S."/>
            <person name="Pangalinan J."/>
            <person name="Salamov A.A."/>
            <person name="Simmons B.A."/>
            <person name="Magnuson J.K."/>
            <person name="Chen J."/>
            <person name="Drula E."/>
            <person name="Henrissat B."/>
            <person name="Wiebenga A."/>
            <person name="Lubbers R.J."/>
            <person name="Gomes A.C."/>
            <person name="Macurrencykelacurrency M.R."/>
            <person name="Stajich J."/>
            <person name="Grigoriev I.V."/>
            <person name="Mortensen U.H."/>
            <person name="De vries R.P."/>
            <person name="Baker S.E."/>
            <person name="Andersen M.R."/>
        </authorList>
    </citation>
    <scope>NUCLEOTIDE SEQUENCE [LARGE SCALE GENOMIC DNA]</scope>
    <source>
        <strain evidence="1 2">CBS 756.74</strain>
    </source>
</reference>